<dbReference type="Proteomes" id="UP000000759">
    <property type="component" value="Chromosome 27"/>
</dbReference>
<reference evidence="2" key="2">
    <citation type="submission" date="2008-08" db="EMBL/GenBank/DDBJ databases">
        <authorList>
            <consortium name="Diatom Consortium"/>
            <person name="Grigoriev I."/>
            <person name="Grimwood J."/>
            <person name="Kuo A."/>
            <person name="Otillar R.P."/>
            <person name="Salamov A."/>
            <person name="Detter J.C."/>
            <person name="Lindquist E."/>
            <person name="Shapiro H."/>
            <person name="Lucas S."/>
            <person name="Glavina del Rio T."/>
            <person name="Pitluck S."/>
            <person name="Rokhsar D."/>
            <person name="Bowler C."/>
        </authorList>
    </citation>
    <scope>GENOME REANNOTATION</scope>
    <source>
        <strain evidence="2">CCAP 1055/1</strain>
    </source>
</reference>
<keyword evidence="2" id="KW-1185">Reference proteome</keyword>
<protein>
    <submittedName>
        <fullName evidence="1">Uncharacterized protein</fullName>
    </submittedName>
</protein>
<organism evidence="1 2">
    <name type="scientific">Phaeodactylum tricornutum (strain CCAP 1055/1)</name>
    <dbReference type="NCBI Taxonomy" id="556484"/>
    <lineage>
        <taxon>Eukaryota</taxon>
        <taxon>Sar</taxon>
        <taxon>Stramenopiles</taxon>
        <taxon>Ochrophyta</taxon>
        <taxon>Bacillariophyta</taxon>
        <taxon>Bacillariophyceae</taxon>
        <taxon>Bacillariophycidae</taxon>
        <taxon>Naviculales</taxon>
        <taxon>Phaeodactylaceae</taxon>
        <taxon>Phaeodactylum</taxon>
    </lineage>
</organism>
<dbReference type="InParanoid" id="B7GDA3"/>
<gene>
    <name evidence="1" type="ORF">PHATRDRAFT_41098</name>
</gene>
<proteinExistence type="predicted"/>
<accession>B7GDA3</accession>
<dbReference type="GeneID" id="7198893"/>
<sequence>MNHYTNNNLRKVYHDPRTDRFAVVVPLRPRSLLDLFEACCHRPSVGSEVGIDKTKNRCVRSRDQELTSSGEFKHQQSMGGVALEVPKAAVDNSKGPLLGSLLLDQLLGRPSHSVGAAEHGNQSDQSNTFFIRRKLLRRRHLHKIQKEREERATTAASASVQIQHPRPIYAHSSYQPAFYRGMPQYHHFMEVPQITIQADCMRMPCISPVQISNKRRKIGVVEAIPVSV</sequence>
<dbReference type="KEGG" id="pti:PHATRDRAFT_41098"/>
<evidence type="ECO:0000313" key="1">
    <source>
        <dbReference type="EMBL" id="EEC43539.1"/>
    </source>
</evidence>
<dbReference type="RefSeq" id="XP_002185092.1">
    <property type="nucleotide sequence ID" value="XM_002185056.1"/>
</dbReference>
<reference evidence="1 2" key="1">
    <citation type="journal article" date="2008" name="Nature">
        <title>The Phaeodactylum genome reveals the evolutionary history of diatom genomes.</title>
        <authorList>
            <person name="Bowler C."/>
            <person name="Allen A.E."/>
            <person name="Badger J.H."/>
            <person name="Grimwood J."/>
            <person name="Jabbari K."/>
            <person name="Kuo A."/>
            <person name="Maheswari U."/>
            <person name="Martens C."/>
            <person name="Maumus F."/>
            <person name="Otillar R.P."/>
            <person name="Rayko E."/>
            <person name="Salamov A."/>
            <person name="Vandepoele K."/>
            <person name="Beszteri B."/>
            <person name="Gruber A."/>
            <person name="Heijde M."/>
            <person name="Katinka M."/>
            <person name="Mock T."/>
            <person name="Valentin K."/>
            <person name="Verret F."/>
            <person name="Berges J.A."/>
            <person name="Brownlee C."/>
            <person name="Cadoret J.P."/>
            <person name="Chiovitti A."/>
            <person name="Choi C.J."/>
            <person name="Coesel S."/>
            <person name="De Martino A."/>
            <person name="Detter J.C."/>
            <person name="Durkin C."/>
            <person name="Falciatore A."/>
            <person name="Fournet J."/>
            <person name="Haruta M."/>
            <person name="Huysman M.J."/>
            <person name="Jenkins B.D."/>
            <person name="Jiroutova K."/>
            <person name="Jorgensen R.E."/>
            <person name="Joubert Y."/>
            <person name="Kaplan A."/>
            <person name="Kroger N."/>
            <person name="Kroth P.G."/>
            <person name="La Roche J."/>
            <person name="Lindquist E."/>
            <person name="Lommer M."/>
            <person name="Martin-Jezequel V."/>
            <person name="Lopez P.J."/>
            <person name="Lucas S."/>
            <person name="Mangogna M."/>
            <person name="McGinnis K."/>
            <person name="Medlin L.K."/>
            <person name="Montsant A."/>
            <person name="Oudot-Le Secq M.P."/>
            <person name="Napoli C."/>
            <person name="Obornik M."/>
            <person name="Parker M.S."/>
            <person name="Petit J.L."/>
            <person name="Porcel B.M."/>
            <person name="Poulsen N."/>
            <person name="Robison M."/>
            <person name="Rychlewski L."/>
            <person name="Rynearson T.A."/>
            <person name="Schmutz J."/>
            <person name="Shapiro H."/>
            <person name="Siaut M."/>
            <person name="Stanley M."/>
            <person name="Sussman M.R."/>
            <person name="Taylor A.R."/>
            <person name="Vardi A."/>
            <person name="von Dassow P."/>
            <person name="Vyverman W."/>
            <person name="Willis A."/>
            <person name="Wyrwicz L.S."/>
            <person name="Rokhsar D.S."/>
            <person name="Weissenbach J."/>
            <person name="Armbrust E.V."/>
            <person name="Green B.R."/>
            <person name="Van de Peer Y."/>
            <person name="Grigoriev I.V."/>
        </authorList>
    </citation>
    <scope>NUCLEOTIDE SEQUENCE [LARGE SCALE GENOMIC DNA]</scope>
    <source>
        <strain evidence="1 2">CCAP 1055/1</strain>
    </source>
</reference>
<dbReference type="PaxDb" id="2850-Phatr41098"/>
<dbReference type="EMBL" id="CM000629">
    <property type="protein sequence ID" value="EEC43539.1"/>
    <property type="molecule type" value="Genomic_DNA"/>
</dbReference>
<dbReference type="AlphaFoldDB" id="B7GDA3"/>
<evidence type="ECO:0000313" key="2">
    <source>
        <dbReference type="Proteomes" id="UP000000759"/>
    </source>
</evidence>
<name>B7GDA3_PHATC</name>
<dbReference type="HOGENOM" id="CLU_1216799_0_0_1"/>